<reference evidence="2" key="1">
    <citation type="journal article" date="2020" name="bioRxiv">
        <title>Comparative genomics of Chlamydomonas.</title>
        <authorList>
            <person name="Craig R.J."/>
            <person name="Hasan A.R."/>
            <person name="Ness R.W."/>
            <person name="Keightley P.D."/>
        </authorList>
    </citation>
    <scope>NUCLEOTIDE SEQUENCE</scope>
    <source>
        <strain evidence="2">CCAP 11/70</strain>
    </source>
</reference>
<organism evidence="2 3">
    <name type="scientific">Edaphochlamys debaryana</name>
    <dbReference type="NCBI Taxonomy" id="47281"/>
    <lineage>
        <taxon>Eukaryota</taxon>
        <taxon>Viridiplantae</taxon>
        <taxon>Chlorophyta</taxon>
        <taxon>core chlorophytes</taxon>
        <taxon>Chlorophyceae</taxon>
        <taxon>CS clade</taxon>
        <taxon>Chlamydomonadales</taxon>
        <taxon>Chlamydomonadales incertae sedis</taxon>
        <taxon>Edaphochlamys</taxon>
    </lineage>
</organism>
<gene>
    <name evidence="2" type="ORF">HYH03_007076</name>
</gene>
<feature type="compositionally biased region" description="Basic and acidic residues" evidence="1">
    <location>
        <begin position="71"/>
        <end position="80"/>
    </location>
</feature>
<keyword evidence="3" id="KW-1185">Reference proteome</keyword>
<evidence type="ECO:0000313" key="2">
    <source>
        <dbReference type="EMBL" id="KAG2494836.1"/>
    </source>
</evidence>
<dbReference type="AlphaFoldDB" id="A0A835Y2P0"/>
<feature type="region of interest" description="Disordered" evidence="1">
    <location>
        <begin position="69"/>
        <end position="114"/>
    </location>
</feature>
<dbReference type="Proteomes" id="UP000612055">
    <property type="component" value="Unassembled WGS sequence"/>
</dbReference>
<protein>
    <submittedName>
        <fullName evidence="2">Uncharacterized protein</fullName>
    </submittedName>
</protein>
<sequence>MGGACWGLTGLPRGRQPTGILLSADLQPGERPSGNAAGAAAAALSAMRPHTWGGPAAVRLYGTGTLQPDRCPPDSERAARADGSLAAGAEGRSAWRRATALRARPRAWTSPCGQ</sequence>
<name>A0A835Y2P0_9CHLO</name>
<dbReference type="EMBL" id="JAEHOE010000028">
    <property type="protein sequence ID" value="KAG2494836.1"/>
    <property type="molecule type" value="Genomic_DNA"/>
</dbReference>
<comment type="caution">
    <text evidence="2">The sequence shown here is derived from an EMBL/GenBank/DDBJ whole genome shotgun (WGS) entry which is preliminary data.</text>
</comment>
<evidence type="ECO:0000256" key="1">
    <source>
        <dbReference type="SAM" id="MobiDB-lite"/>
    </source>
</evidence>
<proteinExistence type="predicted"/>
<evidence type="ECO:0000313" key="3">
    <source>
        <dbReference type="Proteomes" id="UP000612055"/>
    </source>
</evidence>
<accession>A0A835Y2P0</accession>